<keyword evidence="2" id="KW-1185">Reference proteome</keyword>
<evidence type="ECO:0000313" key="1">
    <source>
        <dbReference type="EMBL" id="KAI9399044.1"/>
    </source>
</evidence>
<accession>A0ACC0TBS0</accession>
<organism evidence="1 2">
    <name type="scientific">Populus trichocarpa</name>
    <name type="common">Western balsam poplar</name>
    <name type="synonym">Populus balsamifera subsp. trichocarpa</name>
    <dbReference type="NCBI Taxonomy" id="3694"/>
    <lineage>
        <taxon>Eukaryota</taxon>
        <taxon>Viridiplantae</taxon>
        <taxon>Streptophyta</taxon>
        <taxon>Embryophyta</taxon>
        <taxon>Tracheophyta</taxon>
        <taxon>Spermatophyta</taxon>
        <taxon>Magnoliopsida</taxon>
        <taxon>eudicotyledons</taxon>
        <taxon>Gunneridae</taxon>
        <taxon>Pentapetalae</taxon>
        <taxon>rosids</taxon>
        <taxon>fabids</taxon>
        <taxon>Malpighiales</taxon>
        <taxon>Salicaceae</taxon>
        <taxon>Saliceae</taxon>
        <taxon>Populus</taxon>
    </lineage>
</organism>
<name>A0ACC0TBS0_POPTR</name>
<gene>
    <name evidence="1" type="ORF">POPTR_002G040400v4</name>
</gene>
<protein>
    <submittedName>
        <fullName evidence="1">Uncharacterized protein</fullName>
    </submittedName>
</protein>
<evidence type="ECO:0000313" key="2">
    <source>
        <dbReference type="Proteomes" id="UP000006729"/>
    </source>
</evidence>
<dbReference type="EMBL" id="CM009291">
    <property type="protein sequence ID" value="KAI9399044.1"/>
    <property type="molecule type" value="Genomic_DNA"/>
</dbReference>
<reference evidence="1 2" key="1">
    <citation type="journal article" date="2006" name="Science">
        <title>The genome of black cottonwood, Populus trichocarpa (Torr. &amp; Gray).</title>
        <authorList>
            <person name="Tuskan G.A."/>
            <person name="Difazio S."/>
            <person name="Jansson S."/>
            <person name="Bohlmann J."/>
            <person name="Grigoriev I."/>
            <person name="Hellsten U."/>
            <person name="Putnam N."/>
            <person name="Ralph S."/>
            <person name="Rombauts S."/>
            <person name="Salamov A."/>
            <person name="Schein J."/>
            <person name="Sterck L."/>
            <person name="Aerts A."/>
            <person name="Bhalerao R.R."/>
            <person name="Bhalerao R.P."/>
            <person name="Blaudez D."/>
            <person name="Boerjan W."/>
            <person name="Brun A."/>
            <person name="Brunner A."/>
            <person name="Busov V."/>
            <person name="Campbell M."/>
            <person name="Carlson J."/>
            <person name="Chalot M."/>
            <person name="Chapman J."/>
            <person name="Chen G.L."/>
            <person name="Cooper D."/>
            <person name="Coutinho P.M."/>
            <person name="Couturier J."/>
            <person name="Covert S."/>
            <person name="Cronk Q."/>
            <person name="Cunningham R."/>
            <person name="Davis J."/>
            <person name="Degroeve S."/>
            <person name="Dejardin A."/>
            <person name="Depamphilis C."/>
            <person name="Detter J."/>
            <person name="Dirks B."/>
            <person name="Dubchak I."/>
            <person name="Duplessis S."/>
            <person name="Ehlting J."/>
            <person name="Ellis B."/>
            <person name="Gendler K."/>
            <person name="Goodstein D."/>
            <person name="Gribskov M."/>
            <person name="Grimwood J."/>
            <person name="Groover A."/>
            <person name="Gunter L."/>
            <person name="Hamberger B."/>
            <person name="Heinze B."/>
            <person name="Helariutta Y."/>
            <person name="Henrissat B."/>
            <person name="Holligan D."/>
            <person name="Holt R."/>
            <person name="Huang W."/>
            <person name="Islam-Faridi N."/>
            <person name="Jones S."/>
            <person name="Jones-Rhoades M."/>
            <person name="Jorgensen R."/>
            <person name="Joshi C."/>
            <person name="Kangasjarvi J."/>
            <person name="Karlsson J."/>
            <person name="Kelleher C."/>
            <person name="Kirkpatrick R."/>
            <person name="Kirst M."/>
            <person name="Kohler A."/>
            <person name="Kalluri U."/>
            <person name="Larimer F."/>
            <person name="Leebens-Mack J."/>
            <person name="Leple J.C."/>
            <person name="Locascio P."/>
            <person name="Lou Y."/>
            <person name="Lucas S."/>
            <person name="Martin F."/>
            <person name="Montanini B."/>
            <person name="Napoli C."/>
            <person name="Nelson D.R."/>
            <person name="Nelson C."/>
            <person name="Nieminen K."/>
            <person name="Nilsson O."/>
            <person name="Pereda V."/>
            <person name="Peter G."/>
            <person name="Philippe R."/>
            <person name="Pilate G."/>
            <person name="Poliakov A."/>
            <person name="Razumovskaya J."/>
            <person name="Richardson P."/>
            <person name="Rinaldi C."/>
            <person name="Ritland K."/>
            <person name="Rouze P."/>
            <person name="Ryaboy D."/>
            <person name="Schmutz J."/>
            <person name="Schrader J."/>
            <person name="Segerman B."/>
            <person name="Shin H."/>
            <person name="Siddiqui A."/>
            <person name="Sterky F."/>
            <person name="Terry A."/>
            <person name="Tsai C.J."/>
            <person name="Uberbacher E."/>
            <person name="Unneberg P."/>
            <person name="Vahala J."/>
            <person name="Wall K."/>
            <person name="Wessler S."/>
            <person name="Yang G."/>
            <person name="Yin T."/>
            <person name="Douglas C."/>
            <person name="Marra M."/>
            <person name="Sandberg G."/>
            <person name="Van de Peer Y."/>
            <person name="Rokhsar D."/>
        </authorList>
    </citation>
    <scope>NUCLEOTIDE SEQUENCE [LARGE SCALE GENOMIC DNA]</scope>
    <source>
        <strain evidence="2">cv. Nisqually</strain>
    </source>
</reference>
<sequence>MKIRLINHGISEKIMHDVSEVVNEFFQLPANEKERFCSNDPKQSCRLSTSIDYFQEKIQYWRDNLRHQCHPLEEHFQEVAGTYSVEVRKLSLLLLDLICEGLGLESRYFNGNGLSQVQLMSINHYPPSSDPSLTLGLPKHTGEVPGLQVLEDGKWLAVDPLPTAFVITIGYVFQVISNGKLKSVDQRVVTNSKVARTTVGICIFPSSDSRIEPAKDLVDKCHPPLYKSFICKDFSDTYISEIINGITTERYKLHLSE</sequence>
<dbReference type="Proteomes" id="UP000006729">
    <property type="component" value="Chromosome 2"/>
</dbReference>
<comment type="caution">
    <text evidence="1">The sequence shown here is derived from an EMBL/GenBank/DDBJ whole genome shotgun (WGS) entry which is preliminary data.</text>
</comment>
<proteinExistence type="predicted"/>